<dbReference type="Pfam" id="PF01743">
    <property type="entry name" value="PolyA_pol"/>
    <property type="match status" value="1"/>
</dbReference>
<comment type="catalytic activity">
    <reaction evidence="11">
        <text>a tRNA with a 3' CCA end + 2 CTP + ATP = a tRNA with a 3' CCACCA end + 3 diphosphate</text>
        <dbReference type="Rhea" id="RHEA:76235"/>
        <dbReference type="Rhea" id="RHEA-COMP:10468"/>
        <dbReference type="Rhea" id="RHEA-COMP:18655"/>
        <dbReference type="ChEBI" id="CHEBI:30616"/>
        <dbReference type="ChEBI" id="CHEBI:33019"/>
        <dbReference type="ChEBI" id="CHEBI:37563"/>
        <dbReference type="ChEBI" id="CHEBI:83071"/>
        <dbReference type="ChEBI" id="CHEBI:195187"/>
    </reaction>
</comment>
<evidence type="ECO:0000256" key="2">
    <source>
        <dbReference type="ARBA" id="ARBA00022679"/>
    </source>
</evidence>
<keyword evidence="2 11" id="KW-0808">Transferase</keyword>
<dbReference type="HAMAP" id="MF_01263">
    <property type="entry name" value="CCA_bact_type3"/>
    <property type="match status" value="1"/>
</dbReference>
<dbReference type="InterPro" id="IPR050264">
    <property type="entry name" value="Bact_CCA-adding_enz_type3_sf"/>
</dbReference>
<comment type="cofactor">
    <cofactor evidence="1 11">
        <name>Mg(2+)</name>
        <dbReference type="ChEBI" id="CHEBI:18420"/>
    </cofactor>
</comment>
<feature type="binding site" evidence="11">
    <location>
        <position position="168"/>
    </location>
    <ligand>
        <name>ATP</name>
        <dbReference type="ChEBI" id="CHEBI:30616"/>
    </ligand>
</feature>
<evidence type="ECO:0000259" key="14">
    <source>
        <dbReference type="Pfam" id="PF13735"/>
    </source>
</evidence>
<comment type="catalytic activity">
    <reaction evidence="11">
        <text>a tRNA precursor + 2 CTP + ATP = a tRNA with a 3' CCA end + 3 diphosphate</text>
        <dbReference type="Rhea" id="RHEA:14433"/>
        <dbReference type="Rhea" id="RHEA-COMP:10465"/>
        <dbReference type="Rhea" id="RHEA-COMP:10468"/>
        <dbReference type="ChEBI" id="CHEBI:30616"/>
        <dbReference type="ChEBI" id="CHEBI:33019"/>
        <dbReference type="ChEBI" id="CHEBI:37563"/>
        <dbReference type="ChEBI" id="CHEBI:74896"/>
        <dbReference type="ChEBI" id="CHEBI:83071"/>
        <dbReference type="EC" id="2.7.7.72"/>
    </reaction>
</comment>
<dbReference type="STRING" id="89093.SAMN04488558_101263"/>
<feature type="binding site" evidence="11">
    <location>
        <position position="47"/>
    </location>
    <ligand>
        <name>Mg(2+)</name>
        <dbReference type="ChEBI" id="CHEBI:18420"/>
    </ligand>
</feature>
<keyword evidence="6 11" id="KW-0547">Nucleotide-binding</keyword>
<comment type="similarity">
    <text evidence="11">Belongs to the tRNA nucleotidyltransferase/poly(A) polymerase family. Bacterial CCA-adding enzyme type 3 subfamily.</text>
</comment>
<protein>
    <recommendedName>
        <fullName evidence="11">CCA-adding enzyme</fullName>
        <ecNumber evidence="11">2.7.7.72</ecNumber>
    </recommendedName>
    <alternativeName>
        <fullName evidence="11">CCA tRNA nucleotidyltransferase</fullName>
    </alternativeName>
    <alternativeName>
        <fullName evidence="11">tRNA CCA-pyrophosphorylase</fullName>
    </alternativeName>
    <alternativeName>
        <fullName evidence="11">tRNA adenylyl-/cytidylyl- transferase</fullName>
    </alternativeName>
    <alternativeName>
        <fullName evidence="11">tRNA nucleotidyltransferase</fullName>
    </alternativeName>
    <alternativeName>
        <fullName evidence="11">tRNA-NT</fullName>
    </alternativeName>
</protein>
<keyword evidence="3 11" id="KW-0819">tRNA processing</keyword>
<keyword evidence="9 11" id="KW-0460">Magnesium</keyword>
<dbReference type="NCBIfam" id="NF009814">
    <property type="entry name" value="PRK13299.1"/>
    <property type="match status" value="1"/>
</dbReference>
<dbReference type="GO" id="GO:0005524">
    <property type="term" value="F:ATP binding"/>
    <property type="evidence" value="ECO:0007669"/>
    <property type="project" value="UniProtKB-UniRule"/>
</dbReference>
<evidence type="ECO:0000256" key="8">
    <source>
        <dbReference type="ARBA" id="ARBA00022840"/>
    </source>
</evidence>
<dbReference type="Pfam" id="PF13735">
    <property type="entry name" value="tRNA_NucTran2_2"/>
    <property type="match status" value="1"/>
</dbReference>
<feature type="binding site" evidence="11">
    <location>
        <position position="32"/>
    </location>
    <ligand>
        <name>CTP</name>
        <dbReference type="ChEBI" id="CHEBI:37563"/>
    </ligand>
</feature>
<dbReference type="AlphaFoldDB" id="A0A1H8ZJZ8"/>
<sequence>MQFDLNHPLFTRAFPVMDLIEQAGYEVYFVGGCVRDTILGRPIHDIDLASSARPEEIEGLFHHTIDLGKEHGTIIVIYQGQNFEITTFRTEGNYSDFRRPDSVAFVRNLAEDTLRRDFTINALAFNRHGELFDYHQGLQDLKNHKISAVGLASERFNEDALRMLRAIRFSSELGFDIDPLTFEAISQQKEKLAYLSRERIRVEFTKFLRGAYFYQRAQTIVESGLWDYLPEIKYVTQPKGMDRLQKWLKPVNQQGDQVSESLIWALYTKAVGIETQHLATYLKAWTHSKQLIYDVIEIRQLLPKMIEHELGTMDLYLANHDLLLEIEAYLTYHYPKQNYHIAERIKQLAIQNRQEMAINGHDIMTILQLTKGGPMIGQLMAEIERKILHHELENTYPALEAYIRTKGPMR</sequence>
<dbReference type="InterPro" id="IPR032828">
    <property type="entry name" value="PolyA_RNA-bd"/>
</dbReference>
<dbReference type="GO" id="GO:0160016">
    <property type="term" value="F:CCACCA tRNA nucleotidyltransferase activity"/>
    <property type="evidence" value="ECO:0007669"/>
    <property type="project" value="RHEA"/>
</dbReference>
<dbReference type="InterPro" id="IPR032810">
    <property type="entry name" value="CCA-adding_enz_C"/>
</dbReference>
<accession>A0A1H8ZJZ8</accession>
<feature type="binding site" evidence="11">
    <location>
        <position position="35"/>
    </location>
    <ligand>
        <name>ATP</name>
        <dbReference type="ChEBI" id="CHEBI:30616"/>
    </ligand>
</feature>
<dbReference type="Gene3D" id="3.30.460.10">
    <property type="entry name" value="Beta Polymerase, domain 2"/>
    <property type="match status" value="1"/>
</dbReference>
<keyword evidence="10 11" id="KW-0694">RNA-binding</keyword>
<feature type="binding site" evidence="11">
    <location>
        <position position="116"/>
    </location>
    <ligand>
        <name>ATP</name>
        <dbReference type="ChEBI" id="CHEBI:30616"/>
    </ligand>
</feature>
<keyword evidence="4 11" id="KW-0548">Nucleotidyltransferase</keyword>
<dbReference type="GO" id="GO:0000287">
    <property type="term" value="F:magnesium ion binding"/>
    <property type="evidence" value="ECO:0007669"/>
    <property type="project" value="UniProtKB-UniRule"/>
</dbReference>
<feature type="binding site" evidence="11">
    <location>
        <position position="165"/>
    </location>
    <ligand>
        <name>CTP</name>
        <dbReference type="ChEBI" id="CHEBI:37563"/>
    </ligand>
</feature>
<keyword evidence="7 11" id="KW-0692">RNA repair</keyword>
<dbReference type="InterPro" id="IPR002646">
    <property type="entry name" value="PolA_pol_head_dom"/>
</dbReference>
<dbReference type="InterPro" id="IPR023068">
    <property type="entry name" value="CCA-adding_enz_firmicutes"/>
</dbReference>
<feature type="binding site" evidence="11">
    <location>
        <position position="116"/>
    </location>
    <ligand>
        <name>CTP</name>
        <dbReference type="ChEBI" id="CHEBI:37563"/>
    </ligand>
</feature>
<proteinExistence type="inferred from homology"/>
<keyword evidence="5 11" id="KW-0479">Metal-binding</keyword>
<dbReference type="GO" id="GO:0001680">
    <property type="term" value="P:tRNA 3'-terminal CCA addition"/>
    <property type="evidence" value="ECO:0007669"/>
    <property type="project" value="UniProtKB-UniRule"/>
</dbReference>
<dbReference type="Gene3D" id="1.20.58.560">
    <property type="match status" value="1"/>
</dbReference>
<feature type="binding site" evidence="11">
    <location>
        <position position="35"/>
    </location>
    <ligand>
        <name>CTP</name>
        <dbReference type="ChEBI" id="CHEBI:37563"/>
    </ligand>
</feature>
<feature type="binding site" evidence="11">
    <location>
        <position position="162"/>
    </location>
    <ligand>
        <name>ATP</name>
        <dbReference type="ChEBI" id="CHEBI:30616"/>
    </ligand>
</feature>
<dbReference type="EMBL" id="FOEN01000001">
    <property type="protein sequence ID" value="SEP64675.1"/>
    <property type="molecule type" value="Genomic_DNA"/>
</dbReference>
<dbReference type="PANTHER" id="PTHR46173">
    <property type="entry name" value="CCA TRNA NUCLEOTIDYLTRANSFERASE 1, MITOCHONDRIAL"/>
    <property type="match status" value="1"/>
</dbReference>
<keyword evidence="16" id="KW-1185">Reference proteome</keyword>
<feature type="binding site" evidence="11">
    <location>
        <position position="168"/>
    </location>
    <ligand>
        <name>CTP</name>
        <dbReference type="ChEBI" id="CHEBI:37563"/>
    </ligand>
</feature>
<feature type="binding site" evidence="11">
    <location>
        <position position="159"/>
    </location>
    <ligand>
        <name>CTP</name>
        <dbReference type="ChEBI" id="CHEBI:37563"/>
    </ligand>
</feature>
<dbReference type="Proteomes" id="UP000198833">
    <property type="component" value="Unassembled WGS sequence"/>
</dbReference>
<evidence type="ECO:0000256" key="4">
    <source>
        <dbReference type="ARBA" id="ARBA00022695"/>
    </source>
</evidence>
<organism evidence="15 16">
    <name type="scientific">Ignavigranum ruoffiae</name>
    <dbReference type="NCBI Taxonomy" id="89093"/>
    <lineage>
        <taxon>Bacteria</taxon>
        <taxon>Bacillati</taxon>
        <taxon>Bacillota</taxon>
        <taxon>Bacilli</taxon>
        <taxon>Lactobacillales</taxon>
        <taxon>Aerococcaceae</taxon>
        <taxon>Ignavigranum</taxon>
    </lineage>
</organism>
<dbReference type="EC" id="2.7.7.72" evidence="11"/>
<evidence type="ECO:0000256" key="9">
    <source>
        <dbReference type="ARBA" id="ARBA00022842"/>
    </source>
</evidence>
<feature type="binding site" evidence="11">
    <location>
        <position position="162"/>
    </location>
    <ligand>
        <name>CTP</name>
        <dbReference type="ChEBI" id="CHEBI:37563"/>
    </ligand>
</feature>
<gene>
    <name evidence="11" type="primary">cca</name>
    <name evidence="15" type="ORF">SAMN04488558_101263</name>
</gene>
<feature type="binding site" evidence="11">
    <location>
        <position position="165"/>
    </location>
    <ligand>
        <name>ATP</name>
        <dbReference type="ChEBI" id="CHEBI:30616"/>
    </ligand>
</feature>
<evidence type="ECO:0000256" key="1">
    <source>
        <dbReference type="ARBA" id="ARBA00001946"/>
    </source>
</evidence>
<dbReference type="GO" id="GO:0042245">
    <property type="term" value="P:RNA repair"/>
    <property type="evidence" value="ECO:0007669"/>
    <property type="project" value="UniProtKB-KW"/>
</dbReference>
<feature type="domain" description="tRNA nucleotidyltransferase/poly(A) polymerase RNA and SrmB- binding" evidence="13">
    <location>
        <begin position="174"/>
        <end position="233"/>
    </location>
</feature>
<evidence type="ECO:0000256" key="10">
    <source>
        <dbReference type="ARBA" id="ARBA00022884"/>
    </source>
</evidence>
<dbReference type="SUPFAM" id="SSF81891">
    <property type="entry name" value="Poly A polymerase C-terminal region-like"/>
    <property type="match status" value="1"/>
</dbReference>
<keyword evidence="8 11" id="KW-0067">ATP-binding</keyword>
<feature type="domain" description="Poly A polymerase head" evidence="12">
    <location>
        <begin position="27"/>
        <end position="146"/>
    </location>
</feature>
<comment type="miscellaneous">
    <text evidence="11">A single active site specifically recognizes both ATP and CTP and is responsible for their addition.</text>
</comment>
<dbReference type="Gene3D" id="1.10.246.80">
    <property type="match status" value="1"/>
</dbReference>
<dbReference type="GO" id="GO:0000049">
    <property type="term" value="F:tRNA binding"/>
    <property type="evidence" value="ECO:0007669"/>
    <property type="project" value="UniProtKB-UniRule"/>
</dbReference>
<evidence type="ECO:0000259" key="12">
    <source>
        <dbReference type="Pfam" id="PF01743"/>
    </source>
</evidence>
<dbReference type="InterPro" id="IPR043519">
    <property type="entry name" value="NT_sf"/>
</dbReference>
<feature type="domain" description="CCA-adding enzyme C-terminal" evidence="14">
    <location>
        <begin position="259"/>
        <end position="402"/>
    </location>
</feature>
<evidence type="ECO:0000256" key="11">
    <source>
        <dbReference type="HAMAP-Rule" id="MF_01263"/>
    </source>
</evidence>
<evidence type="ECO:0000256" key="3">
    <source>
        <dbReference type="ARBA" id="ARBA00022694"/>
    </source>
</evidence>
<evidence type="ECO:0000256" key="6">
    <source>
        <dbReference type="ARBA" id="ARBA00022741"/>
    </source>
</evidence>
<feature type="binding site" evidence="11">
    <location>
        <position position="32"/>
    </location>
    <ligand>
        <name>ATP</name>
        <dbReference type="ChEBI" id="CHEBI:30616"/>
    </ligand>
</feature>
<dbReference type="RefSeq" id="WP_092569990.1">
    <property type="nucleotide sequence ID" value="NZ_CALUDV010000002.1"/>
</dbReference>
<dbReference type="PANTHER" id="PTHR46173:SF1">
    <property type="entry name" value="CCA TRNA NUCLEOTIDYLTRANSFERASE 1, MITOCHONDRIAL"/>
    <property type="match status" value="1"/>
</dbReference>
<feature type="binding site" evidence="11">
    <location>
        <position position="159"/>
    </location>
    <ligand>
        <name>ATP</name>
        <dbReference type="ChEBI" id="CHEBI:30616"/>
    </ligand>
</feature>
<evidence type="ECO:0000259" key="13">
    <source>
        <dbReference type="Pfam" id="PF12627"/>
    </source>
</evidence>
<evidence type="ECO:0000313" key="15">
    <source>
        <dbReference type="EMBL" id="SEP64675.1"/>
    </source>
</evidence>
<dbReference type="CDD" id="cd05398">
    <property type="entry name" value="NT_ClassII-CCAase"/>
    <property type="match status" value="1"/>
</dbReference>
<reference evidence="15 16" key="1">
    <citation type="submission" date="2016-10" db="EMBL/GenBank/DDBJ databases">
        <authorList>
            <person name="de Groot N.N."/>
        </authorList>
    </citation>
    <scope>NUCLEOTIDE SEQUENCE [LARGE SCALE GENOMIC DNA]</scope>
    <source>
        <strain evidence="15 16">DSM 15695</strain>
    </source>
</reference>
<evidence type="ECO:0000313" key="16">
    <source>
        <dbReference type="Proteomes" id="UP000198833"/>
    </source>
</evidence>
<evidence type="ECO:0000256" key="5">
    <source>
        <dbReference type="ARBA" id="ARBA00022723"/>
    </source>
</evidence>
<dbReference type="Gene3D" id="1.10.110.30">
    <property type="match status" value="1"/>
</dbReference>
<comment type="function">
    <text evidence="11">Catalyzes the addition and repair of the essential 3'-terminal CCA sequence in tRNAs without using a nucleic acid template. Adds these three nucleotides in the order of C, C, and A to the tRNA nucleotide-73, using CTP and ATP as substrates and producing inorganic pyrophosphate. tRNA 3'-terminal CCA addition is required both for tRNA processing and repair. Also involved in tRNA surveillance by mediating tandem CCA addition to generate a CCACCA at the 3' terminus of unstable tRNAs. While stable tRNAs receive only 3'-terminal CCA, unstable tRNAs are marked with CCACCA and rapidly degraded.</text>
</comment>
<dbReference type="OrthoDB" id="9805698at2"/>
<feature type="binding site" evidence="11">
    <location>
        <position position="45"/>
    </location>
    <ligand>
        <name>Mg(2+)</name>
        <dbReference type="ChEBI" id="CHEBI:18420"/>
    </ligand>
</feature>
<dbReference type="GO" id="GO:0004810">
    <property type="term" value="F:CCA tRNA nucleotidyltransferase activity"/>
    <property type="evidence" value="ECO:0007669"/>
    <property type="project" value="UniProtKB-UniRule"/>
</dbReference>
<dbReference type="SUPFAM" id="SSF81301">
    <property type="entry name" value="Nucleotidyltransferase"/>
    <property type="match status" value="1"/>
</dbReference>
<name>A0A1H8ZJZ8_9LACT</name>
<comment type="subunit">
    <text evidence="11">Homodimer.</text>
</comment>
<evidence type="ECO:0000256" key="7">
    <source>
        <dbReference type="ARBA" id="ARBA00022800"/>
    </source>
</evidence>
<dbReference type="Pfam" id="PF12627">
    <property type="entry name" value="PolyA_pol_RNAbd"/>
    <property type="match status" value="1"/>
</dbReference>